<dbReference type="EMBL" id="LGRX02011571">
    <property type="protein sequence ID" value="KAK3268798.1"/>
    <property type="molecule type" value="Genomic_DNA"/>
</dbReference>
<sequence length="1630" mass="167108">MRLLIFWLAVYALGCLRTQVASNTDVHLSPMPLFTDVDSDGDGCISIHEYQIMSQAVLRRSSRAYETLVRTEESEQGDLSISVSKQPRPGSTFTWLTVPASSASRMAQQRRRVDEHLSANKTRLTQLSTRAVLSSRAPGIKASFKRLAFGKANEELPSTSLSLGPREQQRWAKPVSSNGSSDRERVAGAPRVLKANSEEYTGCNTNFVQSEECSWLSATTEDNVMRCNDGFGCNVVEHEESWSCCISHGDRAKCPANFPYMCGRSTGCARSTDYCCLEYPCPATQRPCFRGCTDLEGSEEAGEWSDSELHACEDYYLLAYCDESGGYGSGWNSSFPGKVFQDFAVDGKSAADVCCACGGGSYAPPPPPPEPPLAPISPPPPPLPPPLPPAPPVISNGSSAIIDVATYAAHQLDGALQDPAIEVIYLRTHVVLSASLQKIRHSVSIYGECDVVNGNSTRCRISGELVYSMFIVVSGAALHLEGLELRESYTIGDGGAVFLTRSNASLVNCIIQDSQAIGDGGAVYGMDESHVSCVGCWIVGNSAGARGGAMWLYNGSSMVLDGASVLEGNKAQDLGTVGGELGVSIVVKNGTRILRNVVQNAGGGVGIIEESTLQLDTGSEIAENLAAAGGGLEMRSGSTAVLSAGSMVRGNFASTDGGGVRMTNGANILRLRSGSLVGGNMAEERGGGVMMVFPSSVISGGCSISGNRGRDGGALHISGSGSDVEFKNTTLCDNVAELSGGAAYITIPRSLVTFDGCRVCNNTALGGSGGGVNSNGTISIMRGSFVVQNSAGVSGGGLYGGIFSSIRVSASTVANNSALRGGGVYSASGGRLGLMDGSAVESNQAAIQGGGAFGSLGSILSVNDSSVSHNWVSSDLEEPDVGGGGVFLGTSAVISVGGGGVVRNNSAPQSAGGGGILAKAGCVLGLADARLSLNIGGQGGGVYLAGNSTLLLERTSVAQNSAMNGGGIYGEAAARVVVSDDSAVMWNMAMSVGGGIRSEHLSLHSSQVSNNTAGREGGGVRLGAYGELVNATVSFNEAGGGGGVYFAAPEGWSEAEPAMLLVAGSAIRSNFVSGSGGGITLVGASKNDPDHDALLRVESGTVIAANVADEYGGGLSILSRARLTISRSSVLENTASNGAGVYGVALCVMHVADGSRISANNAIVSGGGLFVGDSGVLEVAAGCRLDSNQCGVAGAAVLCASGSNVTISDSFVRGNRALREGGGIAMQSGAGPGSMTRMRLENSSVVGNTAVRYAGGGISSDPYCLVEIVRSHIIENIAGFMGGGLSGFDSRVELLSQSVVAYNHALNGGGIAMVGVSNLLLEDWPEGATLRVAGALIQGNFAETTGGGITVSSKARLIVEAGQVTDPANTAIPARSLEEEEAAAMRRDWCSHSVCVRGNAAPKGAAFYLDNSLPSAVEHALLELNGGADMTAESAVVAVVASEVAVRACRFERNVGPAVALWTGATASLRDTAVANHTALQGAALYVEGDSAAAAENCSFTHGLAVEGGAAFAAGNLTMTGSTFEANRASANGACLYLELDRQVRGSTASSLGCEMANVNRGFVSAKSRLLPPSHVSTARERLTRALLFPCAFSCVKSEEGPTLDFHMNAADASCGHRWPDGTLWINDII</sequence>
<dbReference type="InterPro" id="IPR011050">
    <property type="entry name" value="Pectin_lyase_fold/virulence"/>
</dbReference>
<protein>
    <recommendedName>
        <fullName evidence="5">Pectate lyase C</fullName>
    </recommendedName>
</protein>
<evidence type="ECO:0000313" key="3">
    <source>
        <dbReference type="EMBL" id="KAK3268798.1"/>
    </source>
</evidence>
<dbReference type="SMART" id="SM00710">
    <property type="entry name" value="PbH1"/>
    <property type="match status" value="15"/>
</dbReference>
<feature type="region of interest" description="Disordered" evidence="1">
    <location>
        <begin position="156"/>
        <end position="186"/>
    </location>
</feature>
<feature type="region of interest" description="Disordered" evidence="1">
    <location>
        <begin position="366"/>
        <end position="388"/>
    </location>
</feature>
<feature type="chain" id="PRO_5042164788" description="Pectate lyase C" evidence="2">
    <location>
        <begin position="23"/>
        <end position="1630"/>
    </location>
</feature>
<keyword evidence="2" id="KW-0732">Signal</keyword>
<evidence type="ECO:0008006" key="5">
    <source>
        <dbReference type="Google" id="ProtNLM"/>
    </source>
</evidence>
<organism evidence="3 4">
    <name type="scientific">Cymbomonas tetramitiformis</name>
    <dbReference type="NCBI Taxonomy" id="36881"/>
    <lineage>
        <taxon>Eukaryota</taxon>
        <taxon>Viridiplantae</taxon>
        <taxon>Chlorophyta</taxon>
        <taxon>Pyramimonadophyceae</taxon>
        <taxon>Pyramimonadales</taxon>
        <taxon>Pyramimonadaceae</taxon>
        <taxon>Cymbomonas</taxon>
    </lineage>
</organism>
<dbReference type="SUPFAM" id="SSF51126">
    <property type="entry name" value="Pectin lyase-like"/>
    <property type="match status" value="5"/>
</dbReference>
<evidence type="ECO:0000256" key="2">
    <source>
        <dbReference type="SAM" id="SignalP"/>
    </source>
</evidence>
<comment type="caution">
    <text evidence="3">The sequence shown here is derived from an EMBL/GenBank/DDBJ whole genome shotgun (WGS) entry which is preliminary data.</text>
</comment>
<feature type="signal peptide" evidence="2">
    <location>
        <begin position="1"/>
        <end position="22"/>
    </location>
</feature>
<dbReference type="InterPro" id="IPR006626">
    <property type="entry name" value="PbH1"/>
</dbReference>
<dbReference type="PANTHER" id="PTHR11319:SF35">
    <property type="entry name" value="OUTER MEMBRANE PROTEIN PMPC-RELATED"/>
    <property type="match status" value="1"/>
</dbReference>
<dbReference type="Proteomes" id="UP001190700">
    <property type="component" value="Unassembled WGS sequence"/>
</dbReference>
<dbReference type="PROSITE" id="PS00018">
    <property type="entry name" value="EF_HAND_1"/>
    <property type="match status" value="1"/>
</dbReference>
<evidence type="ECO:0000256" key="1">
    <source>
        <dbReference type="SAM" id="MobiDB-lite"/>
    </source>
</evidence>
<proteinExistence type="predicted"/>
<gene>
    <name evidence="3" type="ORF">CYMTET_22706</name>
</gene>
<dbReference type="PANTHER" id="PTHR11319">
    <property type="entry name" value="G PROTEIN-COUPLED RECEPTOR-RELATED"/>
    <property type="match status" value="1"/>
</dbReference>
<dbReference type="InterPro" id="IPR018247">
    <property type="entry name" value="EF_Hand_1_Ca_BS"/>
</dbReference>
<evidence type="ECO:0000313" key="4">
    <source>
        <dbReference type="Proteomes" id="UP001190700"/>
    </source>
</evidence>
<name>A0AAE0FZL6_9CHLO</name>
<keyword evidence="4" id="KW-1185">Reference proteome</keyword>
<accession>A0AAE0FZL6</accession>
<reference evidence="3 4" key="1">
    <citation type="journal article" date="2015" name="Genome Biol. Evol.">
        <title>Comparative Genomics of a Bacterivorous Green Alga Reveals Evolutionary Causalities and Consequences of Phago-Mixotrophic Mode of Nutrition.</title>
        <authorList>
            <person name="Burns J.A."/>
            <person name="Paasch A."/>
            <person name="Narechania A."/>
            <person name="Kim E."/>
        </authorList>
    </citation>
    <scope>NUCLEOTIDE SEQUENCE [LARGE SCALE GENOMIC DNA]</scope>
    <source>
        <strain evidence="3 4">PLY_AMNH</strain>
    </source>
</reference>